<feature type="region of interest" description="Disordered" evidence="1">
    <location>
        <begin position="352"/>
        <end position="378"/>
    </location>
</feature>
<feature type="compositionally biased region" description="Basic and acidic residues" evidence="1">
    <location>
        <begin position="357"/>
        <end position="378"/>
    </location>
</feature>
<dbReference type="InterPro" id="IPR021109">
    <property type="entry name" value="Peptidase_aspartic_dom_sf"/>
</dbReference>
<dbReference type="Gene3D" id="3.30.70.270">
    <property type="match status" value="1"/>
</dbReference>
<dbReference type="AlphaFoldDB" id="Q7F9E8"/>
<dbReference type="SUPFAM" id="SSF50630">
    <property type="entry name" value="Acid proteases"/>
    <property type="match status" value="1"/>
</dbReference>
<reference evidence="4" key="2">
    <citation type="journal article" date="2008" name="Nucleic Acids Res.">
        <title>The rice annotation project database (RAP-DB): 2008 update.</title>
        <authorList>
            <consortium name="The rice annotation project (RAP)"/>
        </authorList>
    </citation>
    <scope>GENOME REANNOTATION</scope>
    <source>
        <strain evidence="4">cv. Nipponbare</strain>
    </source>
</reference>
<dbReference type="InterPro" id="IPR000477">
    <property type="entry name" value="RT_dom"/>
</dbReference>
<accession>Q7F9E8</accession>
<reference evidence="4" key="1">
    <citation type="journal article" date="2005" name="Nature">
        <title>The map-based sequence of the rice genome.</title>
        <authorList>
            <consortium name="International rice genome sequencing project (IRGSP)"/>
            <person name="Matsumoto T."/>
            <person name="Wu J."/>
            <person name="Kanamori H."/>
            <person name="Katayose Y."/>
            <person name="Fujisawa M."/>
            <person name="Namiki N."/>
            <person name="Mizuno H."/>
            <person name="Yamamoto K."/>
            <person name="Antonio B.A."/>
            <person name="Baba T."/>
            <person name="Sakata K."/>
            <person name="Nagamura Y."/>
            <person name="Aoki H."/>
            <person name="Arikawa K."/>
            <person name="Arita K."/>
            <person name="Bito T."/>
            <person name="Chiden Y."/>
            <person name="Fujitsuka N."/>
            <person name="Fukunaka R."/>
            <person name="Hamada M."/>
            <person name="Harada C."/>
            <person name="Hayashi A."/>
            <person name="Hijishita S."/>
            <person name="Honda M."/>
            <person name="Hosokawa S."/>
            <person name="Ichikawa Y."/>
            <person name="Idonuma A."/>
            <person name="Iijima M."/>
            <person name="Ikeda M."/>
            <person name="Ikeno M."/>
            <person name="Ito K."/>
            <person name="Ito S."/>
            <person name="Ito T."/>
            <person name="Ito Y."/>
            <person name="Ito Y."/>
            <person name="Iwabuchi A."/>
            <person name="Kamiya K."/>
            <person name="Karasawa W."/>
            <person name="Kurita K."/>
            <person name="Katagiri S."/>
            <person name="Kikuta A."/>
            <person name="Kobayashi H."/>
            <person name="Kobayashi N."/>
            <person name="Machita K."/>
            <person name="Maehara T."/>
            <person name="Masukawa M."/>
            <person name="Mizubayashi T."/>
            <person name="Mukai Y."/>
            <person name="Nagasaki H."/>
            <person name="Nagata Y."/>
            <person name="Naito S."/>
            <person name="Nakashima M."/>
            <person name="Nakama Y."/>
            <person name="Nakamichi Y."/>
            <person name="Nakamura M."/>
            <person name="Meguro A."/>
            <person name="Negishi M."/>
            <person name="Ohta I."/>
            <person name="Ohta T."/>
            <person name="Okamoto M."/>
            <person name="Ono N."/>
            <person name="Saji S."/>
            <person name="Sakaguchi M."/>
            <person name="Sakai K."/>
            <person name="Shibata M."/>
            <person name="Shimokawa T."/>
            <person name="Song J."/>
            <person name="Takazaki Y."/>
            <person name="Terasawa K."/>
            <person name="Tsugane M."/>
            <person name="Tsuji K."/>
            <person name="Ueda S."/>
            <person name="Waki K."/>
            <person name="Yamagata H."/>
            <person name="Yamamoto M."/>
            <person name="Yamamoto S."/>
            <person name="Yamane H."/>
            <person name="Yoshiki S."/>
            <person name="Yoshihara R."/>
            <person name="Yukawa K."/>
            <person name="Zhong H."/>
            <person name="Yano M."/>
            <person name="Yuan Q."/>
            <person name="Ouyang S."/>
            <person name="Liu J."/>
            <person name="Jones K.M."/>
            <person name="Gansberger K."/>
            <person name="Moffat K."/>
            <person name="Hill J."/>
            <person name="Bera J."/>
            <person name="Fadrosh D."/>
            <person name="Jin S."/>
            <person name="Johri S."/>
            <person name="Kim M."/>
            <person name="Overton L."/>
            <person name="Reardon M."/>
            <person name="Tsitrin T."/>
            <person name="Vuong H."/>
            <person name="Weaver B."/>
            <person name="Ciecko A."/>
            <person name="Tallon L."/>
            <person name="Jackson J."/>
            <person name="Pai G."/>
            <person name="Aken S.V."/>
            <person name="Utterback T."/>
            <person name="Reidmuller S."/>
            <person name="Feldblyum T."/>
            <person name="Hsiao J."/>
            <person name="Zismann V."/>
            <person name="Iobst S."/>
            <person name="de Vazeille A.R."/>
            <person name="Buell C.R."/>
            <person name="Ying K."/>
            <person name="Li Y."/>
            <person name="Lu T."/>
            <person name="Huang Y."/>
            <person name="Zhao Q."/>
            <person name="Feng Q."/>
            <person name="Zhang L."/>
            <person name="Zhu J."/>
            <person name="Weng Q."/>
            <person name="Mu J."/>
            <person name="Lu Y."/>
            <person name="Fan D."/>
            <person name="Liu Y."/>
            <person name="Guan J."/>
            <person name="Zhang Y."/>
            <person name="Yu S."/>
            <person name="Liu X."/>
            <person name="Zhang Y."/>
            <person name="Hong G."/>
            <person name="Han B."/>
            <person name="Choisne N."/>
            <person name="Demange N."/>
            <person name="Orjeda G."/>
            <person name="Samain S."/>
            <person name="Cattolico L."/>
            <person name="Pelletier E."/>
            <person name="Couloux A."/>
            <person name="Segurens B."/>
            <person name="Wincker P."/>
            <person name="D'Hont A."/>
            <person name="Scarpelli C."/>
            <person name="Weissenbach J."/>
            <person name="Salanoubat M."/>
            <person name="Quetier F."/>
            <person name="Yu Y."/>
            <person name="Kim H.R."/>
            <person name="Rambo T."/>
            <person name="Currie J."/>
            <person name="Collura K."/>
            <person name="Luo M."/>
            <person name="Yang T."/>
            <person name="Ammiraju J.S.S."/>
            <person name="Engler F."/>
            <person name="Soderlund C."/>
            <person name="Wing R.A."/>
            <person name="Palmer L.E."/>
            <person name="de la Bastide M."/>
            <person name="Spiegel L."/>
            <person name="Nascimento L."/>
            <person name="Zutavern T."/>
            <person name="O'Shaughnessy A."/>
            <person name="Dike S."/>
            <person name="Dedhia N."/>
            <person name="Preston R."/>
            <person name="Balija V."/>
            <person name="McCombie W.R."/>
            <person name="Chow T."/>
            <person name="Chen H."/>
            <person name="Chung M."/>
            <person name="Chen C."/>
            <person name="Shaw J."/>
            <person name="Wu H."/>
            <person name="Hsiao K."/>
            <person name="Chao Y."/>
            <person name="Chu M."/>
            <person name="Cheng C."/>
            <person name="Hour A."/>
            <person name="Lee P."/>
            <person name="Lin S."/>
            <person name="Lin Y."/>
            <person name="Liou J."/>
            <person name="Liu S."/>
            <person name="Hsing Y."/>
            <person name="Raghuvanshi S."/>
            <person name="Mohanty A."/>
            <person name="Bharti A.K."/>
            <person name="Gaur A."/>
            <person name="Gupta V."/>
            <person name="Kumar D."/>
            <person name="Ravi V."/>
            <person name="Vij S."/>
            <person name="Kapur A."/>
            <person name="Khurana P."/>
            <person name="Khurana P."/>
            <person name="Khurana J.P."/>
            <person name="Tyagi A.K."/>
            <person name="Gaikwad K."/>
            <person name="Singh A."/>
            <person name="Dalal V."/>
            <person name="Srivastava S."/>
            <person name="Dixit A."/>
            <person name="Pal A.K."/>
            <person name="Ghazi I.A."/>
            <person name="Yadav M."/>
            <person name="Pandit A."/>
            <person name="Bhargava A."/>
            <person name="Sureshbabu K."/>
            <person name="Batra K."/>
            <person name="Sharma T.R."/>
            <person name="Mohapatra T."/>
            <person name="Singh N.K."/>
            <person name="Messing J."/>
            <person name="Nelson A.B."/>
            <person name="Fuks G."/>
            <person name="Kavchok S."/>
            <person name="Keizer G."/>
            <person name="Linton E."/>
            <person name="Llaca V."/>
            <person name="Song R."/>
            <person name="Tanyolac B."/>
            <person name="Young S."/>
            <person name="Ho-Il K."/>
            <person name="Hahn J.H."/>
            <person name="Sangsakoo G."/>
            <person name="Vanavichit A."/>
            <person name="de Mattos Luiz.A.T."/>
            <person name="Zimmer P.D."/>
            <person name="Malone G."/>
            <person name="Dellagostin O."/>
            <person name="de Oliveira A.C."/>
            <person name="Bevan M."/>
            <person name="Bancroft I."/>
            <person name="Minx P."/>
            <person name="Cordum H."/>
            <person name="Wilson R."/>
            <person name="Cheng Z."/>
            <person name="Jin W."/>
            <person name="Jiang J."/>
            <person name="Leong S.A."/>
            <person name="Iwama H."/>
            <person name="Gojobori T."/>
            <person name="Itoh T."/>
            <person name="Niimura Y."/>
            <person name="Fujii Y."/>
            <person name="Habara T."/>
            <person name="Sakai H."/>
            <person name="Sato Y."/>
            <person name="Wilson G."/>
            <person name="Kumar K."/>
            <person name="McCouch S."/>
            <person name="Juretic N."/>
            <person name="Hoen D."/>
            <person name="Wright S."/>
            <person name="Bruskiewich R."/>
            <person name="Bureau T."/>
            <person name="Miyao A."/>
            <person name="Hirochika H."/>
            <person name="Nishikawa T."/>
            <person name="Kadowaki K."/>
            <person name="Sugiura M."/>
            <person name="Burr B."/>
            <person name="Sasaki T."/>
        </authorList>
    </citation>
    <scope>NUCLEOTIDE SEQUENCE [LARGE SCALE GENOMIC DNA]</scope>
    <source>
        <strain evidence="4">cv. Nipponbare</strain>
    </source>
</reference>
<evidence type="ECO:0000259" key="2">
    <source>
        <dbReference type="Pfam" id="PF00078"/>
    </source>
</evidence>
<dbReference type="InterPro" id="IPR001969">
    <property type="entry name" value="Aspartic_peptidase_AS"/>
</dbReference>
<feature type="domain" description="Reverse transcriptase" evidence="2">
    <location>
        <begin position="210"/>
        <end position="288"/>
    </location>
</feature>
<dbReference type="Pfam" id="PF00078">
    <property type="entry name" value="RVT_1"/>
    <property type="match status" value="1"/>
</dbReference>
<evidence type="ECO:0000313" key="3">
    <source>
        <dbReference type="EMBL" id="CAE05433.2"/>
    </source>
</evidence>
<protein>
    <submittedName>
        <fullName evidence="3">OSJNBa0059H15.4 protein</fullName>
    </submittedName>
</protein>
<dbReference type="PROSITE" id="PS00141">
    <property type="entry name" value="ASP_PROTEASE"/>
    <property type="match status" value="1"/>
</dbReference>
<organism evidence="3 4">
    <name type="scientific">Oryza sativa subsp. japonica</name>
    <name type="common">Rice</name>
    <dbReference type="NCBI Taxonomy" id="39947"/>
    <lineage>
        <taxon>Eukaryota</taxon>
        <taxon>Viridiplantae</taxon>
        <taxon>Streptophyta</taxon>
        <taxon>Embryophyta</taxon>
        <taxon>Tracheophyta</taxon>
        <taxon>Spermatophyta</taxon>
        <taxon>Magnoliopsida</taxon>
        <taxon>Liliopsida</taxon>
        <taxon>Poales</taxon>
        <taxon>Poaceae</taxon>
        <taxon>BOP clade</taxon>
        <taxon>Oryzoideae</taxon>
        <taxon>Oryzeae</taxon>
        <taxon>Oryzinae</taxon>
        <taxon>Oryza</taxon>
        <taxon>Oryza sativa</taxon>
    </lineage>
</organism>
<gene>
    <name evidence="3" type="primary">OSJNBa0059H15.4</name>
</gene>
<dbReference type="InterPro" id="IPR043502">
    <property type="entry name" value="DNA/RNA_pol_sf"/>
</dbReference>
<name>Q7F9E8_ORYSJ</name>
<proteinExistence type="predicted"/>
<dbReference type="PANTHER" id="PTHR24559:SF452">
    <property type="entry name" value="INTEGRASE CATALYTIC DOMAIN-CONTAINING PROTEIN"/>
    <property type="match status" value="1"/>
</dbReference>
<dbReference type="CDD" id="cd00303">
    <property type="entry name" value="retropepsin_like"/>
    <property type="match status" value="1"/>
</dbReference>
<evidence type="ECO:0000256" key="1">
    <source>
        <dbReference type="SAM" id="MobiDB-lite"/>
    </source>
</evidence>
<dbReference type="GO" id="GO:0006508">
    <property type="term" value="P:proteolysis"/>
    <property type="evidence" value="ECO:0007669"/>
    <property type="project" value="InterPro"/>
</dbReference>
<sequence length="407" mass="44713">MAIKDRFTGNPGRLTVLTTSGSGGLMHIQLRNSGPRISGRDNIVQELLESLSPNSVDSYELEVEESNLMALSLQAISGTESATSFRIKGCIQGTEVLMLIDSGSSHSFLDTQVAHKFQGVQPLQKVLSVKGVGFHTDFKLLSLGVYDVILGMDWLVTLGTMNIDWAAKWMEYQLGNKTIRIQGIQTQTENCAPISVDKFQEMLTIGSVMQVFQLQQLTPDKLVEVFSKLDLRAEYHQIRLQEGEEHKTAFQTHTGHYDYRVMSFRLTGAPATFQGAMNETLAPILSQDMQSHLTHLKELLLLLNKHQWKVKLRHITNTLRPALLSAAAVPPSAGSPPPALLSAAAAYARHAAGGEGGGRREGAVTRVREEGGSKEEDEKRLSWVDEKCWVAVADGFLTVTIFSLAAV</sequence>
<evidence type="ECO:0000313" key="4">
    <source>
        <dbReference type="Proteomes" id="UP000000763"/>
    </source>
</evidence>
<dbReference type="InterPro" id="IPR043128">
    <property type="entry name" value="Rev_trsase/Diguanyl_cyclase"/>
</dbReference>
<dbReference type="Gene3D" id="2.40.70.10">
    <property type="entry name" value="Acid Proteases"/>
    <property type="match status" value="1"/>
</dbReference>
<dbReference type="InterPro" id="IPR053134">
    <property type="entry name" value="RNA-dir_DNA_polymerase"/>
</dbReference>
<dbReference type="SUPFAM" id="SSF56672">
    <property type="entry name" value="DNA/RNA polymerases"/>
    <property type="match status" value="1"/>
</dbReference>
<dbReference type="Proteomes" id="UP000000763">
    <property type="component" value="Chromosome 4"/>
</dbReference>
<dbReference type="GO" id="GO:0004190">
    <property type="term" value="F:aspartic-type endopeptidase activity"/>
    <property type="evidence" value="ECO:0007669"/>
    <property type="project" value="InterPro"/>
</dbReference>
<dbReference type="PANTHER" id="PTHR24559">
    <property type="entry name" value="TRANSPOSON TY3-I GAG-POL POLYPROTEIN"/>
    <property type="match status" value="1"/>
</dbReference>
<dbReference type="EMBL" id="AL731602">
    <property type="protein sequence ID" value="CAE05433.2"/>
    <property type="molecule type" value="Genomic_DNA"/>
</dbReference>
<dbReference type="Gene3D" id="3.10.10.10">
    <property type="entry name" value="HIV Type 1 Reverse Transcriptase, subunit A, domain 1"/>
    <property type="match status" value="1"/>
</dbReference>